<reference evidence="2 3" key="1">
    <citation type="submission" date="2014-04" db="EMBL/GenBank/DDBJ databases">
        <title>Evolutionary Origins and Diversification of the Mycorrhizal Mutualists.</title>
        <authorList>
            <consortium name="DOE Joint Genome Institute"/>
            <consortium name="Mycorrhizal Genomics Consortium"/>
            <person name="Kohler A."/>
            <person name="Kuo A."/>
            <person name="Nagy L.G."/>
            <person name="Floudas D."/>
            <person name="Copeland A."/>
            <person name="Barry K.W."/>
            <person name="Cichocki N."/>
            <person name="Veneault-Fourrey C."/>
            <person name="LaButti K."/>
            <person name="Lindquist E.A."/>
            <person name="Lipzen A."/>
            <person name="Lundell T."/>
            <person name="Morin E."/>
            <person name="Murat C."/>
            <person name="Riley R."/>
            <person name="Ohm R."/>
            <person name="Sun H."/>
            <person name="Tunlid A."/>
            <person name="Henrissat B."/>
            <person name="Grigoriev I.V."/>
            <person name="Hibbett D.S."/>
            <person name="Martin F."/>
        </authorList>
    </citation>
    <scope>NUCLEOTIDE SEQUENCE [LARGE SCALE GENOMIC DNA]</scope>
    <source>
        <strain evidence="2 3">Koide BX008</strain>
    </source>
</reference>
<dbReference type="OrthoDB" id="3218065at2759"/>
<evidence type="ECO:0000313" key="2">
    <source>
        <dbReference type="EMBL" id="KIL57051.1"/>
    </source>
</evidence>
<evidence type="ECO:0008006" key="4">
    <source>
        <dbReference type="Google" id="ProtNLM"/>
    </source>
</evidence>
<gene>
    <name evidence="2" type="ORF">M378DRAFT_33779</name>
</gene>
<feature type="compositionally biased region" description="Polar residues" evidence="1">
    <location>
        <begin position="67"/>
        <end position="76"/>
    </location>
</feature>
<feature type="compositionally biased region" description="Basic residues" evidence="1">
    <location>
        <begin position="202"/>
        <end position="213"/>
    </location>
</feature>
<feature type="compositionally biased region" description="Basic and acidic residues" evidence="1">
    <location>
        <begin position="81"/>
        <end position="91"/>
    </location>
</feature>
<evidence type="ECO:0000313" key="3">
    <source>
        <dbReference type="Proteomes" id="UP000054549"/>
    </source>
</evidence>
<dbReference type="HOGENOM" id="CLU_005726_2_4_1"/>
<feature type="region of interest" description="Disordered" evidence="1">
    <location>
        <begin position="30"/>
        <end position="91"/>
    </location>
</feature>
<feature type="region of interest" description="Disordered" evidence="1">
    <location>
        <begin position="173"/>
        <end position="213"/>
    </location>
</feature>
<feature type="non-terminal residue" evidence="2">
    <location>
        <position position="597"/>
    </location>
</feature>
<accession>A0A0C2WK47</accession>
<proteinExistence type="predicted"/>
<keyword evidence="3" id="KW-1185">Reference proteome</keyword>
<dbReference type="PANTHER" id="PTHR35871:SF1">
    <property type="entry name" value="CXC1-LIKE CYSTEINE CLUSTER ASSOCIATED WITH KDZ TRANSPOSASES DOMAIN-CONTAINING PROTEIN"/>
    <property type="match status" value="1"/>
</dbReference>
<dbReference type="InParanoid" id="A0A0C2WK47"/>
<evidence type="ECO:0000256" key="1">
    <source>
        <dbReference type="SAM" id="MobiDB-lite"/>
    </source>
</evidence>
<feature type="non-terminal residue" evidence="2">
    <location>
        <position position="1"/>
    </location>
</feature>
<dbReference type="PANTHER" id="PTHR35871">
    <property type="entry name" value="EXPRESSED PROTEIN"/>
    <property type="match status" value="1"/>
</dbReference>
<feature type="compositionally biased region" description="Polar residues" evidence="1">
    <location>
        <begin position="190"/>
        <end position="200"/>
    </location>
</feature>
<sequence length="597" mass="68174">DTASDTGSEWSDLAEDELRGEALRESLRMQVEKDIETSESCQSTSPTPYEQLTFSRTPMDWKKAESSRSLGYNQLSKRTKERRDHEARLKEKQDLQLQKTIKMLMTIGSKGAALMRNYFKPEVQKSTPMDAVIPQTASEMNAPENISIATSSALGNQGMFTGYFSDLFEDEPGWDEVENDGDDETEQEVTRNPFSQSIIPSNKHKSAPPLKRRKLGVPVRESRRLVREKRQKELEEGLEDINKLIKSKRDIFDAGTAGLQSYRARAIQGFLKMVVHNGRKAFDASECAAESQGFAAKWGGRMVRSWVQRWLKDRELPMSLKGNHAKTFSLLDDPAIRAELRSYVRSNKWCMDPKRLAEFSKDNMVTPTAEKYLRNIIQSEMPRGLKIYMDVELFPRVHLKVGRGVSLRTTRRWLSNDGKGKSWVLEGEHPLKKKGVGRGIHQSDVICSTVGWLREASQTLEYGKNYDGYWNGELFLVEKIIPAFERAHGPGYQALFMVDNSQGHSAYAVDALLTQRMNLRPGGKQARLRNGWYKRNGEKINQSMIFPPDHPTFPNEPKGMKQTLTEHHCDYTFKTLQHNMPIALASVGLHTIRMWEH</sequence>
<feature type="compositionally biased region" description="Acidic residues" evidence="1">
    <location>
        <begin position="173"/>
        <end position="187"/>
    </location>
</feature>
<dbReference type="AlphaFoldDB" id="A0A0C2WK47"/>
<protein>
    <recommendedName>
        <fullName evidence="4">DDE-1 domain-containing protein</fullName>
    </recommendedName>
</protein>
<feature type="compositionally biased region" description="Polar residues" evidence="1">
    <location>
        <begin position="38"/>
        <end position="56"/>
    </location>
</feature>
<dbReference type="Proteomes" id="UP000054549">
    <property type="component" value="Unassembled WGS sequence"/>
</dbReference>
<organism evidence="2 3">
    <name type="scientific">Amanita muscaria (strain Koide BX008)</name>
    <dbReference type="NCBI Taxonomy" id="946122"/>
    <lineage>
        <taxon>Eukaryota</taxon>
        <taxon>Fungi</taxon>
        <taxon>Dikarya</taxon>
        <taxon>Basidiomycota</taxon>
        <taxon>Agaricomycotina</taxon>
        <taxon>Agaricomycetes</taxon>
        <taxon>Agaricomycetidae</taxon>
        <taxon>Agaricales</taxon>
        <taxon>Pluteineae</taxon>
        <taxon>Amanitaceae</taxon>
        <taxon>Amanita</taxon>
    </lineage>
</organism>
<dbReference type="EMBL" id="KN818385">
    <property type="protein sequence ID" value="KIL57051.1"/>
    <property type="molecule type" value="Genomic_DNA"/>
</dbReference>
<name>A0A0C2WK47_AMAMK</name>